<organism evidence="2 3">
    <name type="scientific">Corallococcus exercitus</name>
    <dbReference type="NCBI Taxonomy" id="2316736"/>
    <lineage>
        <taxon>Bacteria</taxon>
        <taxon>Pseudomonadati</taxon>
        <taxon>Myxococcota</taxon>
        <taxon>Myxococcia</taxon>
        <taxon>Myxococcales</taxon>
        <taxon>Cystobacterineae</taxon>
        <taxon>Myxococcaceae</taxon>
        <taxon>Corallococcus</taxon>
    </lineage>
</organism>
<reference evidence="2 3" key="1">
    <citation type="submission" date="2020-05" db="EMBL/GenBank/DDBJ databases">
        <authorList>
            <person name="Whitworth D."/>
        </authorList>
    </citation>
    <scope>NUCLEOTIDE SEQUENCE [LARGE SCALE GENOMIC DNA]</scope>
    <source>
        <strain evidence="2 3">CA046A</strain>
    </source>
</reference>
<gene>
    <name evidence="2" type="ORF">HNS30_05840</name>
</gene>
<dbReference type="Proteomes" id="UP000528460">
    <property type="component" value="Unassembled WGS sequence"/>
</dbReference>
<comment type="caution">
    <text evidence="2">The sequence shown here is derived from an EMBL/GenBank/DDBJ whole genome shotgun (WGS) entry which is preliminary data.</text>
</comment>
<proteinExistence type="predicted"/>
<sequence>MSLRSSNALTLTIMQFLCWPVLGADAQDAGTPSTLDASVVASTQAESPQSDAEKAALDQECATRRAIVAQKWIRLVEDEFLAFICENKTLDAAAFEQKLEQYDVFKRLGPDEEIRSLSTSDLKNAGYEFLAERDEPDDWHEVIIKKADAEKFPMKKEVRLGSGPLLRVKADKHSREGHYGATHQALQRVTRLLDPNGEEFKKALIVPRGTFPSYVHELMADASQDGDFYAWELPEAHAQAGCDEEGTARNTPCAEPGQPNCWQQRFFGWVGKQLAHAKAACDAGDVNAFYYWIGYSFHPIQDLAPHKGRTNCEHAFNAYVEKDSPDNRPVNFDLAVSTTEAYLKMVGDEIKSASCLSSVRTLRQDLPVQNRTWKRQNVGAGWNPTWALGLLKYRFALASKYKKLKPPESTVRWFTNGDEKDQTGPTWHSCSEILACQGLLNELKPVVKAAFSAPSRTSNGAVQ</sequence>
<dbReference type="RefSeq" id="WP_171412796.1">
    <property type="nucleotide sequence ID" value="NZ_JABFJW010000027.1"/>
</dbReference>
<evidence type="ECO:0000256" key="1">
    <source>
        <dbReference type="SAM" id="SignalP"/>
    </source>
</evidence>
<evidence type="ECO:0000313" key="3">
    <source>
        <dbReference type="Proteomes" id="UP000528460"/>
    </source>
</evidence>
<name>A0A7Y4JPL6_9BACT</name>
<feature type="chain" id="PRO_5030630721" description="Phospholipase" evidence="1">
    <location>
        <begin position="27"/>
        <end position="463"/>
    </location>
</feature>
<keyword evidence="1" id="KW-0732">Signal</keyword>
<evidence type="ECO:0000313" key="2">
    <source>
        <dbReference type="EMBL" id="NOK08553.1"/>
    </source>
</evidence>
<accession>A0A7Y4JPL6</accession>
<feature type="signal peptide" evidence="1">
    <location>
        <begin position="1"/>
        <end position="26"/>
    </location>
</feature>
<evidence type="ECO:0008006" key="4">
    <source>
        <dbReference type="Google" id="ProtNLM"/>
    </source>
</evidence>
<protein>
    <recommendedName>
        <fullName evidence="4">Phospholipase</fullName>
    </recommendedName>
</protein>
<dbReference type="EMBL" id="JABFJW010000027">
    <property type="protein sequence ID" value="NOK08553.1"/>
    <property type="molecule type" value="Genomic_DNA"/>
</dbReference>
<dbReference type="AlphaFoldDB" id="A0A7Y4JPL6"/>